<dbReference type="EMBL" id="AP015037">
    <property type="protein sequence ID" value="BAT84260.1"/>
    <property type="molecule type" value="Genomic_DNA"/>
</dbReference>
<reference evidence="1 2" key="1">
    <citation type="journal article" date="2015" name="Sci. Rep.">
        <title>The power of single molecule real-time sequencing technology in the de novo assembly of a eukaryotic genome.</title>
        <authorList>
            <person name="Sakai H."/>
            <person name="Naito K."/>
            <person name="Ogiso-Tanaka E."/>
            <person name="Takahashi Y."/>
            <person name="Iseki K."/>
            <person name="Muto C."/>
            <person name="Satou K."/>
            <person name="Teruya K."/>
            <person name="Shiroma A."/>
            <person name="Shimoji M."/>
            <person name="Hirano T."/>
            <person name="Itoh T."/>
            <person name="Kaga A."/>
            <person name="Tomooka N."/>
        </authorList>
    </citation>
    <scope>NUCLEOTIDE SEQUENCE [LARGE SCALE GENOMIC DNA]</scope>
    <source>
        <strain evidence="2">cv. Shumari</strain>
    </source>
</reference>
<dbReference type="AlphaFoldDB" id="A0A0S3RUL5"/>
<evidence type="ECO:0000313" key="1">
    <source>
        <dbReference type="EMBL" id="BAT84260.1"/>
    </source>
</evidence>
<evidence type="ECO:0000313" key="2">
    <source>
        <dbReference type="Proteomes" id="UP000291084"/>
    </source>
</evidence>
<dbReference type="Proteomes" id="UP000291084">
    <property type="component" value="Chromosome 4"/>
</dbReference>
<organism evidence="1 2">
    <name type="scientific">Vigna angularis var. angularis</name>
    <dbReference type="NCBI Taxonomy" id="157739"/>
    <lineage>
        <taxon>Eukaryota</taxon>
        <taxon>Viridiplantae</taxon>
        <taxon>Streptophyta</taxon>
        <taxon>Embryophyta</taxon>
        <taxon>Tracheophyta</taxon>
        <taxon>Spermatophyta</taxon>
        <taxon>Magnoliopsida</taxon>
        <taxon>eudicotyledons</taxon>
        <taxon>Gunneridae</taxon>
        <taxon>Pentapetalae</taxon>
        <taxon>rosids</taxon>
        <taxon>fabids</taxon>
        <taxon>Fabales</taxon>
        <taxon>Fabaceae</taxon>
        <taxon>Papilionoideae</taxon>
        <taxon>50 kb inversion clade</taxon>
        <taxon>NPAAA clade</taxon>
        <taxon>indigoferoid/millettioid clade</taxon>
        <taxon>Phaseoleae</taxon>
        <taxon>Vigna</taxon>
    </lineage>
</organism>
<sequence>MRCFHMSASFPPKIRVLQIGGKELCAAAKERAHCSLRETMEACVSGFPECRFEDERSLDGNGVVVMSVVRDREVRVRDLGIAFDGGAAGFREWRR</sequence>
<gene>
    <name evidence="1" type="primary">Vigan.04G157700</name>
    <name evidence="1" type="ORF">VIGAN_04157700</name>
</gene>
<accession>A0A0S3RUL5</accession>
<proteinExistence type="predicted"/>
<protein>
    <submittedName>
        <fullName evidence="1">Uncharacterized protein</fullName>
    </submittedName>
</protein>
<name>A0A0S3RUL5_PHAAN</name>
<keyword evidence="2" id="KW-1185">Reference proteome</keyword>